<sequence>MWCWGCFGGGYFMAGLWPELDIYAIVGIGFILVGTMIINVFSSSVNH</sequence>
<organism evidence="2 3">
    <name type="scientific">Vibrio variabilis</name>
    <dbReference type="NCBI Taxonomy" id="990271"/>
    <lineage>
        <taxon>Bacteria</taxon>
        <taxon>Pseudomonadati</taxon>
        <taxon>Pseudomonadota</taxon>
        <taxon>Gammaproteobacteria</taxon>
        <taxon>Vibrionales</taxon>
        <taxon>Vibrionaceae</taxon>
        <taxon>Vibrio</taxon>
    </lineage>
</organism>
<dbReference type="EMBL" id="BBMS01000104">
    <property type="protein sequence ID" value="GAL30651.1"/>
    <property type="molecule type" value="Genomic_DNA"/>
</dbReference>
<dbReference type="Proteomes" id="UP000029223">
    <property type="component" value="Unassembled WGS sequence"/>
</dbReference>
<keyword evidence="1" id="KW-0812">Transmembrane</keyword>
<reference evidence="3" key="1">
    <citation type="submission" date="2014-09" db="EMBL/GenBank/DDBJ databases">
        <title>Vibrio variabilis JCM 19239. (C206) whole genome shotgun sequence.</title>
        <authorList>
            <person name="Sawabe T."/>
            <person name="Meirelles P."/>
            <person name="Nakanishi M."/>
            <person name="Sayaka M."/>
            <person name="Hattori M."/>
            <person name="Ohkuma M."/>
        </authorList>
    </citation>
    <scope>NUCLEOTIDE SEQUENCE [LARGE SCALE GENOMIC DNA]</scope>
    <source>
        <strain evidence="3">JCM 19239</strain>
    </source>
</reference>
<evidence type="ECO:0000313" key="2">
    <source>
        <dbReference type="EMBL" id="GAL30651.1"/>
    </source>
</evidence>
<evidence type="ECO:0000313" key="3">
    <source>
        <dbReference type="Proteomes" id="UP000029223"/>
    </source>
</evidence>
<evidence type="ECO:0000256" key="1">
    <source>
        <dbReference type="SAM" id="Phobius"/>
    </source>
</evidence>
<feature type="transmembrane region" description="Helical" evidence="1">
    <location>
        <begin position="22"/>
        <end position="41"/>
    </location>
</feature>
<keyword evidence="3" id="KW-1185">Reference proteome</keyword>
<keyword evidence="1" id="KW-0472">Membrane</keyword>
<protein>
    <submittedName>
        <fullName evidence="2">Uncharacterized protein</fullName>
    </submittedName>
</protein>
<keyword evidence="1" id="KW-1133">Transmembrane helix</keyword>
<name>A0ABQ0JPG8_9VIBR</name>
<proteinExistence type="predicted"/>
<accession>A0ABQ0JPG8</accession>
<comment type="caution">
    <text evidence="2">The sequence shown here is derived from an EMBL/GenBank/DDBJ whole genome shotgun (WGS) entry which is preliminary data.</text>
</comment>
<gene>
    <name evidence="2" type="ORF">JCM19239_1425</name>
</gene>